<proteinExistence type="predicted"/>
<dbReference type="KEGG" id="hlt:I7X12_12235"/>
<reference evidence="1 2" key="1">
    <citation type="submission" date="2020-12" db="EMBL/GenBank/DDBJ databases">
        <title>Halosimplex halophilum sp. nov. and Halosimplex salinum sp. nov., two new members of the genus Halosimplex.</title>
        <authorList>
            <person name="Cui H.L."/>
        </authorList>
    </citation>
    <scope>NUCLEOTIDE SEQUENCE [LARGE SCALE GENOMIC DNA]</scope>
    <source>
        <strain evidence="1 2">YGH94</strain>
    </source>
</reference>
<keyword evidence="2" id="KW-1185">Reference proteome</keyword>
<dbReference type="Proteomes" id="UP000595001">
    <property type="component" value="Chromosome"/>
</dbReference>
<accession>A0A7U3WBV8</accession>
<protein>
    <recommendedName>
        <fullName evidence="3">PemK-like, MazF-like toxin of type II toxin-antitoxin system</fullName>
    </recommendedName>
</protein>
<dbReference type="SUPFAM" id="SSF50118">
    <property type="entry name" value="Cell growth inhibitor/plasmid maintenance toxic component"/>
    <property type="match status" value="1"/>
</dbReference>
<evidence type="ECO:0008006" key="3">
    <source>
        <dbReference type="Google" id="ProtNLM"/>
    </source>
</evidence>
<dbReference type="EMBL" id="CP065856">
    <property type="protein sequence ID" value="QPV65103.1"/>
    <property type="molecule type" value="Genomic_DNA"/>
</dbReference>
<dbReference type="AlphaFoldDB" id="A0A7U3WBV8"/>
<dbReference type="OrthoDB" id="315488at2157"/>
<sequence length="119" mass="12903">MTSERFAAGDVFWAPDPYNSGGDPRPWLVLSADAIPYAGEEYVCAGLTLSDLPDNVELTDEDWVVGSDPERTSFCSPWVLATVEHDAVANPQGSVTDAFARRIVDQSVAYLSGDVSIEY</sequence>
<name>A0A7U3WBV8_9EURY</name>
<gene>
    <name evidence="1" type="ORF">I7X12_12235</name>
</gene>
<evidence type="ECO:0000313" key="1">
    <source>
        <dbReference type="EMBL" id="QPV65103.1"/>
    </source>
</evidence>
<organism evidence="1 2">
    <name type="scientific">Halosimplex litoreum</name>
    <dbReference type="NCBI Taxonomy" id="1198301"/>
    <lineage>
        <taxon>Archaea</taxon>
        <taxon>Methanobacteriati</taxon>
        <taxon>Methanobacteriota</taxon>
        <taxon>Stenosarchaea group</taxon>
        <taxon>Halobacteria</taxon>
        <taxon>Halobacteriales</taxon>
        <taxon>Haloarculaceae</taxon>
        <taxon>Halosimplex</taxon>
    </lineage>
</organism>
<evidence type="ECO:0000313" key="2">
    <source>
        <dbReference type="Proteomes" id="UP000595001"/>
    </source>
</evidence>